<protein>
    <submittedName>
        <fullName evidence="2">Uncharacterized protein</fullName>
    </submittedName>
</protein>
<evidence type="ECO:0000256" key="1">
    <source>
        <dbReference type="SAM" id="SignalP"/>
    </source>
</evidence>
<feature type="chain" id="PRO_5047452431" evidence="1">
    <location>
        <begin position="29"/>
        <end position="145"/>
    </location>
</feature>
<dbReference type="Proteomes" id="UP001216907">
    <property type="component" value="Unassembled WGS sequence"/>
</dbReference>
<comment type="caution">
    <text evidence="2">The sequence shown here is derived from an EMBL/GenBank/DDBJ whole genome shotgun (WGS) entry which is preliminary data.</text>
</comment>
<keyword evidence="3" id="KW-1185">Reference proteome</keyword>
<name>A0ABT6FJW4_9BACT</name>
<evidence type="ECO:0000313" key="3">
    <source>
        <dbReference type="Proteomes" id="UP001216907"/>
    </source>
</evidence>
<reference evidence="2 3" key="1">
    <citation type="submission" date="2023-03" db="EMBL/GenBank/DDBJ databases">
        <title>Paludisphaera mucosa sp. nov. a novel planctomycete from northern fen.</title>
        <authorList>
            <person name="Ivanova A."/>
        </authorList>
    </citation>
    <scope>NUCLEOTIDE SEQUENCE [LARGE SCALE GENOMIC DNA]</scope>
    <source>
        <strain evidence="2 3">Pla2</strain>
    </source>
</reference>
<proteinExistence type="predicted"/>
<organism evidence="2 3">
    <name type="scientific">Paludisphaera mucosa</name>
    <dbReference type="NCBI Taxonomy" id="3030827"/>
    <lineage>
        <taxon>Bacteria</taxon>
        <taxon>Pseudomonadati</taxon>
        <taxon>Planctomycetota</taxon>
        <taxon>Planctomycetia</taxon>
        <taxon>Isosphaerales</taxon>
        <taxon>Isosphaeraceae</taxon>
        <taxon>Paludisphaera</taxon>
    </lineage>
</organism>
<keyword evidence="1" id="KW-0732">Signal</keyword>
<sequence length="145" mass="15288">MHGIRTATLGTAAFLLTAMAATTPAAHAQAVFFDGAFASSTFQGYGYGVNSGAYGVTSGGYGYGPGFYNPGYYAPGVYQQQSYYNNGYYPQNGGYYGQSYYGGQGYYGGQAFSPYNGQTTRAGAVGGVIPYIPRLNPAVPTLRMR</sequence>
<accession>A0ABT6FJW4</accession>
<feature type="signal peptide" evidence="1">
    <location>
        <begin position="1"/>
        <end position="28"/>
    </location>
</feature>
<evidence type="ECO:0000313" key="2">
    <source>
        <dbReference type="EMBL" id="MDG3007799.1"/>
    </source>
</evidence>
<dbReference type="EMBL" id="JARRAG010000002">
    <property type="protein sequence ID" value="MDG3007799.1"/>
    <property type="molecule type" value="Genomic_DNA"/>
</dbReference>
<dbReference type="RefSeq" id="WP_277864071.1">
    <property type="nucleotide sequence ID" value="NZ_JARRAG010000002.1"/>
</dbReference>
<gene>
    <name evidence="2" type="ORF">PZE19_28890</name>
</gene>